<dbReference type="Gene3D" id="1.10.287.130">
    <property type="match status" value="1"/>
</dbReference>
<evidence type="ECO:0000256" key="6">
    <source>
        <dbReference type="ARBA" id="ARBA00022777"/>
    </source>
</evidence>
<dbReference type="InterPro" id="IPR003661">
    <property type="entry name" value="HisK_dim/P_dom"/>
</dbReference>
<evidence type="ECO:0000256" key="2">
    <source>
        <dbReference type="ARBA" id="ARBA00004370"/>
    </source>
</evidence>
<keyword evidence="12" id="KW-1185">Reference proteome</keyword>
<dbReference type="PROSITE" id="PS50109">
    <property type="entry name" value="HIS_KIN"/>
    <property type="match status" value="1"/>
</dbReference>
<comment type="subcellular location">
    <subcellularLocation>
        <location evidence="2">Membrane</location>
    </subcellularLocation>
</comment>
<dbReference type="PRINTS" id="PR00344">
    <property type="entry name" value="BCTRLSENSOR"/>
</dbReference>
<sequence length="439" mass="50576">MKKIELKQQAHFFIMEIVSFAVIFITLGVIVNFAFQTVLYQNVDQSLMQQKRMLLSNQHQSQLKGKAQIQTKNKQKNKKSKLPPDFRTSILIFNKKGQIDNAAMLGDHYDLLVSVKLNQKQRNKITTISLANGSNFRSLLIKMPSHGVNPLYRGRYVQIMENIDSTEQALQSFRRILIMTMIFFWILSLILSYLLSWFNMQPLLKAWQKQQEFVANAAHELRTPLTVIQSKLEFLLTKPNEKIIDQTEPIALSLSETRRLSSLTRDLLVLARSDSNMTQIQREATAIRPFLEEVIAPYSEIAASQEKDFESDIQLDRTLWLDQKQIHQLIVILLDNALKYKPAHESIRFVARQNNNHWQLIVADTGRGIAPENREHIFERFYREDKAHSRAIGGNGLGLAIAKRIIDNHQGTIKVAANQPQGTQFIVTFPMLHNEPHQA</sequence>
<dbReference type="InterPro" id="IPR005467">
    <property type="entry name" value="His_kinase_dom"/>
</dbReference>
<dbReference type="SUPFAM" id="SSF47384">
    <property type="entry name" value="Homodimeric domain of signal transducing histidine kinase"/>
    <property type="match status" value="1"/>
</dbReference>
<evidence type="ECO:0000256" key="5">
    <source>
        <dbReference type="ARBA" id="ARBA00022679"/>
    </source>
</evidence>
<dbReference type="FunFam" id="3.30.565.10:FF:000006">
    <property type="entry name" value="Sensor histidine kinase WalK"/>
    <property type="match status" value="1"/>
</dbReference>
<keyword evidence="7" id="KW-0902">Two-component regulatory system</keyword>
<keyword evidence="4" id="KW-0597">Phosphoprotein</keyword>
<reference evidence="11 12" key="1">
    <citation type="journal article" date="2015" name="Genome Announc.">
        <title>Expanding the biotechnology potential of lactobacilli through comparative genomics of 213 strains and associated genera.</title>
        <authorList>
            <person name="Sun Z."/>
            <person name="Harris H.M."/>
            <person name="McCann A."/>
            <person name="Guo C."/>
            <person name="Argimon S."/>
            <person name="Zhang W."/>
            <person name="Yang X."/>
            <person name="Jeffery I.B."/>
            <person name="Cooney J.C."/>
            <person name="Kagawa T.F."/>
            <person name="Liu W."/>
            <person name="Song Y."/>
            <person name="Salvetti E."/>
            <person name="Wrobel A."/>
            <person name="Rasinkangas P."/>
            <person name="Parkhill J."/>
            <person name="Rea M.C."/>
            <person name="O'Sullivan O."/>
            <person name="Ritari J."/>
            <person name="Douillard F.P."/>
            <person name="Paul Ross R."/>
            <person name="Yang R."/>
            <person name="Briner A.E."/>
            <person name="Felis G.E."/>
            <person name="de Vos W.M."/>
            <person name="Barrangou R."/>
            <person name="Klaenhammer T.R."/>
            <person name="Caufield P.W."/>
            <person name="Cui Y."/>
            <person name="Zhang H."/>
            <person name="O'Toole P.W."/>
        </authorList>
    </citation>
    <scope>NUCLEOTIDE SEQUENCE [LARGE SCALE GENOMIC DNA]</scope>
    <source>
        <strain evidence="11 12">DSM 20003</strain>
    </source>
</reference>
<dbReference type="PATRIC" id="fig|1423726.3.peg.732"/>
<comment type="catalytic activity">
    <reaction evidence="1">
        <text>ATP + protein L-histidine = ADP + protein N-phospho-L-histidine.</text>
        <dbReference type="EC" id="2.7.13.3"/>
    </reaction>
</comment>
<dbReference type="RefSeq" id="WP_057905137.1">
    <property type="nucleotide sequence ID" value="NZ_AZDA01000093.1"/>
</dbReference>
<dbReference type="GO" id="GO:0004721">
    <property type="term" value="F:phosphoprotein phosphatase activity"/>
    <property type="evidence" value="ECO:0007669"/>
    <property type="project" value="TreeGrafter"/>
</dbReference>
<evidence type="ECO:0000256" key="8">
    <source>
        <dbReference type="ARBA" id="ARBA00023136"/>
    </source>
</evidence>
<keyword evidence="6 11" id="KW-0418">Kinase</keyword>
<dbReference type="CDD" id="cd00082">
    <property type="entry name" value="HisKA"/>
    <property type="match status" value="1"/>
</dbReference>
<dbReference type="InterPro" id="IPR050351">
    <property type="entry name" value="BphY/WalK/GraS-like"/>
</dbReference>
<evidence type="ECO:0000313" key="11">
    <source>
        <dbReference type="EMBL" id="KRK34147.1"/>
    </source>
</evidence>
<dbReference type="PANTHER" id="PTHR45453:SF1">
    <property type="entry name" value="PHOSPHATE REGULON SENSOR PROTEIN PHOR"/>
    <property type="match status" value="1"/>
</dbReference>
<dbReference type="PANTHER" id="PTHR45453">
    <property type="entry name" value="PHOSPHATE REGULON SENSOR PROTEIN PHOR"/>
    <property type="match status" value="1"/>
</dbReference>
<accession>A0A0R1GP04</accession>
<evidence type="ECO:0000313" key="12">
    <source>
        <dbReference type="Proteomes" id="UP000051461"/>
    </source>
</evidence>
<organism evidence="11 12">
    <name type="scientific">Loigolactobacillus bifermentans DSM 20003</name>
    <dbReference type="NCBI Taxonomy" id="1423726"/>
    <lineage>
        <taxon>Bacteria</taxon>
        <taxon>Bacillati</taxon>
        <taxon>Bacillota</taxon>
        <taxon>Bacilli</taxon>
        <taxon>Lactobacillales</taxon>
        <taxon>Lactobacillaceae</taxon>
        <taxon>Loigolactobacillus</taxon>
    </lineage>
</organism>
<evidence type="ECO:0000256" key="9">
    <source>
        <dbReference type="SAM" id="Phobius"/>
    </source>
</evidence>
<keyword evidence="5" id="KW-0808">Transferase</keyword>
<dbReference type="GO" id="GO:0016036">
    <property type="term" value="P:cellular response to phosphate starvation"/>
    <property type="evidence" value="ECO:0007669"/>
    <property type="project" value="TreeGrafter"/>
</dbReference>
<protein>
    <recommendedName>
        <fullName evidence="3">histidine kinase</fullName>
        <ecNumber evidence="3">2.7.13.3</ecNumber>
    </recommendedName>
</protein>
<dbReference type="EMBL" id="AZDA01000093">
    <property type="protein sequence ID" value="KRK34147.1"/>
    <property type="molecule type" value="Genomic_DNA"/>
</dbReference>
<dbReference type="GO" id="GO:0005886">
    <property type="term" value="C:plasma membrane"/>
    <property type="evidence" value="ECO:0007669"/>
    <property type="project" value="TreeGrafter"/>
</dbReference>
<dbReference type="SUPFAM" id="SSF55874">
    <property type="entry name" value="ATPase domain of HSP90 chaperone/DNA topoisomerase II/histidine kinase"/>
    <property type="match status" value="1"/>
</dbReference>
<dbReference type="InterPro" id="IPR003594">
    <property type="entry name" value="HATPase_dom"/>
</dbReference>
<dbReference type="Pfam" id="PF00512">
    <property type="entry name" value="HisKA"/>
    <property type="match status" value="1"/>
</dbReference>
<dbReference type="CDD" id="cd00075">
    <property type="entry name" value="HATPase"/>
    <property type="match status" value="1"/>
</dbReference>
<dbReference type="STRING" id="1423726.FC07_GL000710"/>
<dbReference type="InterPro" id="IPR036097">
    <property type="entry name" value="HisK_dim/P_sf"/>
</dbReference>
<dbReference type="GO" id="GO:0000155">
    <property type="term" value="F:phosphorelay sensor kinase activity"/>
    <property type="evidence" value="ECO:0007669"/>
    <property type="project" value="InterPro"/>
</dbReference>
<keyword evidence="9" id="KW-0812">Transmembrane</keyword>
<dbReference type="SMART" id="SM00387">
    <property type="entry name" value="HATPase_c"/>
    <property type="match status" value="1"/>
</dbReference>
<dbReference type="Proteomes" id="UP000051461">
    <property type="component" value="Unassembled WGS sequence"/>
</dbReference>
<gene>
    <name evidence="11" type="ORF">FC07_GL000710</name>
</gene>
<dbReference type="InterPro" id="IPR004358">
    <property type="entry name" value="Sig_transdc_His_kin-like_C"/>
</dbReference>
<feature type="transmembrane region" description="Helical" evidence="9">
    <location>
        <begin position="12"/>
        <end position="35"/>
    </location>
</feature>
<keyword evidence="9" id="KW-1133">Transmembrane helix</keyword>
<evidence type="ECO:0000259" key="10">
    <source>
        <dbReference type="PROSITE" id="PS50109"/>
    </source>
</evidence>
<keyword evidence="8 9" id="KW-0472">Membrane</keyword>
<evidence type="ECO:0000256" key="1">
    <source>
        <dbReference type="ARBA" id="ARBA00000085"/>
    </source>
</evidence>
<proteinExistence type="predicted"/>
<dbReference type="InterPro" id="IPR036890">
    <property type="entry name" value="HATPase_C_sf"/>
</dbReference>
<dbReference type="Gene3D" id="3.30.565.10">
    <property type="entry name" value="Histidine kinase-like ATPase, C-terminal domain"/>
    <property type="match status" value="1"/>
</dbReference>
<evidence type="ECO:0000256" key="4">
    <source>
        <dbReference type="ARBA" id="ARBA00022553"/>
    </source>
</evidence>
<comment type="caution">
    <text evidence="11">The sequence shown here is derived from an EMBL/GenBank/DDBJ whole genome shotgun (WGS) entry which is preliminary data.</text>
</comment>
<dbReference type="EC" id="2.7.13.3" evidence="3"/>
<dbReference type="OrthoDB" id="9813151at2"/>
<dbReference type="AlphaFoldDB" id="A0A0R1GP04"/>
<dbReference type="FunFam" id="1.10.287.130:FF:000001">
    <property type="entry name" value="Two-component sensor histidine kinase"/>
    <property type="match status" value="1"/>
</dbReference>
<name>A0A0R1GP04_9LACO</name>
<dbReference type="SMART" id="SM00388">
    <property type="entry name" value="HisKA"/>
    <property type="match status" value="1"/>
</dbReference>
<evidence type="ECO:0000256" key="3">
    <source>
        <dbReference type="ARBA" id="ARBA00012438"/>
    </source>
</evidence>
<feature type="transmembrane region" description="Helical" evidence="9">
    <location>
        <begin position="176"/>
        <end position="195"/>
    </location>
</feature>
<dbReference type="Pfam" id="PF02518">
    <property type="entry name" value="HATPase_c"/>
    <property type="match status" value="1"/>
</dbReference>
<evidence type="ECO:0000256" key="7">
    <source>
        <dbReference type="ARBA" id="ARBA00023012"/>
    </source>
</evidence>
<feature type="domain" description="Histidine kinase" evidence="10">
    <location>
        <begin position="216"/>
        <end position="433"/>
    </location>
</feature>